<keyword evidence="2" id="KW-0808">Transferase</keyword>
<comment type="caution">
    <text evidence="2">The sequence shown here is derived from an EMBL/GenBank/DDBJ whole genome shotgun (WGS) entry which is preliminary data.</text>
</comment>
<dbReference type="EMBL" id="WJEE01000044">
    <property type="protein sequence ID" value="MRI67920.1"/>
    <property type="molecule type" value="Genomic_DNA"/>
</dbReference>
<reference evidence="2 3" key="1">
    <citation type="submission" date="2019-10" db="EMBL/GenBank/DDBJ databases">
        <title>Gracilibacillus salitolerans sp. nov., a moderate halophile isolated from a saline soil in northwest China.</title>
        <authorList>
            <person name="Gan L."/>
        </authorList>
    </citation>
    <scope>NUCLEOTIDE SEQUENCE [LARGE SCALE GENOMIC DNA]</scope>
    <source>
        <strain evidence="2 3">TP2-8</strain>
    </source>
</reference>
<keyword evidence="1" id="KW-0175">Coiled coil</keyword>
<dbReference type="InterPro" id="IPR029063">
    <property type="entry name" value="SAM-dependent_MTases_sf"/>
</dbReference>
<evidence type="ECO:0000313" key="2">
    <source>
        <dbReference type="EMBL" id="MRI67920.1"/>
    </source>
</evidence>
<name>A0A6N7R406_9BACI</name>
<evidence type="ECO:0000313" key="3">
    <source>
        <dbReference type="Proteomes" id="UP000435187"/>
    </source>
</evidence>
<dbReference type="AlphaFoldDB" id="A0A6N7R406"/>
<dbReference type="Proteomes" id="UP000435187">
    <property type="component" value="Unassembled WGS sequence"/>
</dbReference>
<feature type="coiled-coil region" evidence="1">
    <location>
        <begin position="234"/>
        <end position="282"/>
    </location>
</feature>
<gene>
    <name evidence="2" type="ORF">GH885_16490</name>
</gene>
<sequence>MEVNVLNYKVGVNDTYWNRRTNMMYYQYIDFLVRAFAINAKNILDVGTANTAYIENFDWISDKYTLDISKPYSSPNVTSIEMDFLEFNPENRFDFVTCLQVLEHIPKVDEFAKKLLEVSDRLLISVPYNWIEGSEDEHIHDPVDLDKVNKWFGREPSYYIIVEEPLRDIKKGKHRRLICYYQDEPVNYKKALQNVKEGYTKEIKMNSEYGNSNQNLLLNTIDLLRKEQEMNHEILETEFAIRDIETRLKELRNENKSKRQKIKALEDQIKKQSEKIVLFRNKQKYCKRQYTKIQNSRAWKVTDPIRRIKKLVK</sequence>
<dbReference type="SUPFAM" id="SSF53335">
    <property type="entry name" value="S-adenosyl-L-methionine-dependent methyltransferases"/>
    <property type="match status" value="1"/>
</dbReference>
<accession>A0A6N7R406</accession>
<protein>
    <submittedName>
        <fullName evidence="2">Methyltransferase domain-containing protein</fullName>
    </submittedName>
</protein>
<keyword evidence="2" id="KW-0489">Methyltransferase</keyword>
<dbReference type="Gene3D" id="3.40.50.150">
    <property type="entry name" value="Vaccinia Virus protein VP39"/>
    <property type="match status" value="1"/>
</dbReference>
<proteinExistence type="predicted"/>
<dbReference type="GO" id="GO:0008168">
    <property type="term" value="F:methyltransferase activity"/>
    <property type="evidence" value="ECO:0007669"/>
    <property type="project" value="UniProtKB-KW"/>
</dbReference>
<organism evidence="2 3">
    <name type="scientific">Gracilibacillus thailandensis</name>
    <dbReference type="NCBI Taxonomy" id="563735"/>
    <lineage>
        <taxon>Bacteria</taxon>
        <taxon>Bacillati</taxon>
        <taxon>Bacillota</taxon>
        <taxon>Bacilli</taxon>
        <taxon>Bacillales</taxon>
        <taxon>Bacillaceae</taxon>
        <taxon>Gracilibacillus</taxon>
    </lineage>
</organism>
<keyword evidence="3" id="KW-1185">Reference proteome</keyword>
<dbReference type="Pfam" id="PF13489">
    <property type="entry name" value="Methyltransf_23"/>
    <property type="match status" value="1"/>
</dbReference>
<dbReference type="GO" id="GO:0032259">
    <property type="term" value="P:methylation"/>
    <property type="evidence" value="ECO:0007669"/>
    <property type="project" value="UniProtKB-KW"/>
</dbReference>
<evidence type="ECO:0000256" key="1">
    <source>
        <dbReference type="SAM" id="Coils"/>
    </source>
</evidence>